<dbReference type="GO" id="GO:0016787">
    <property type="term" value="F:hydrolase activity"/>
    <property type="evidence" value="ECO:0007669"/>
    <property type="project" value="UniProtKB-KW"/>
</dbReference>
<gene>
    <name evidence="6" type="ORF">JT25_021525</name>
</gene>
<accession>A0A140E6K7</accession>
<organism evidence="6 7">
    <name type="scientific">Methylomonas denitrificans</name>
    <dbReference type="NCBI Taxonomy" id="1538553"/>
    <lineage>
        <taxon>Bacteria</taxon>
        <taxon>Pseudomonadati</taxon>
        <taxon>Pseudomonadota</taxon>
        <taxon>Gammaproteobacteria</taxon>
        <taxon>Methylococcales</taxon>
        <taxon>Methylococcaceae</taxon>
        <taxon>Methylomonas</taxon>
    </lineage>
</organism>
<dbReference type="SUPFAM" id="SSF69318">
    <property type="entry name" value="Integrin alpha N-terminal domain"/>
    <property type="match status" value="3"/>
</dbReference>
<feature type="signal peptide" evidence="5">
    <location>
        <begin position="1"/>
        <end position="28"/>
    </location>
</feature>
<evidence type="ECO:0000256" key="4">
    <source>
        <dbReference type="ARBA" id="ARBA00023180"/>
    </source>
</evidence>
<dbReference type="Pfam" id="PF01839">
    <property type="entry name" value="FG-GAP"/>
    <property type="match status" value="6"/>
</dbReference>
<name>A0A140E6K7_9GAMM</name>
<dbReference type="SMART" id="SM00191">
    <property type="entry name" value="Int_alpha"/>
    <property type="match status" value="7"/>
</dbReference>
<dbReference type="Proteomes" id="UP000030512">
    <property type="component" value="Chromosome"/>
</dbReference>
<dbReference type="RefSeq" id="WP_052142376.1">
    <property type="nucleotide sequence ID" value="NZ_CP014476.1"/>
</dbReference>
<dbReference type="PRINTS" id="PR01185">
    <property type="entry name" value="INTEGRINA"/>
</dbReference>
<evidence type="ECO:0000256" key="5">
    <source>
        <dbReference type="SAM" id="SignalP"/>
    </source>
</evidence>
<evidence type="ECO:0000256" key="2">
    <source>
        <dbReference type="ARBA" id="ARBA00022737"/>
    </source>
</evidence>
<evidence type="ECO:0000256" key="1">
    <source>
        <dbReference type="ARBA" id="ARBA00022729"/>
    </source>
</evidence>
<keyword evidence="3" id="KW-0378">Hydrolase</keyword>
<keyword evidence="1 5" id="KW-0732">Signal</keyword>
<dbReference type="EMBL" id="CP014476">
    <property type="protein sequence ID" value="AMK79031.1"/>
    <property type="molecule type" value="Genomic_DNA"/>
</dbReference>
<proteinExistence type="predicted"/>
<keyword evidence="2" id="KW-0677">Repeat</keyword>
<dbReference type="STRING" id="1538553.JT25_021525"/>
<dbReference type="PROSITE" id="PS51470">
    <property type="entry name" value="FG_GAP"/>
    <property type="match status" value="5"/>
</dbReference>
<reference evidence="6 7" key="1">
    <citation type="journal article" date="2015" name="Environ. Microbiol.">
        <title>Methane oxidation coupled to nitrate reduction under hypoxia by the Gammaproteobacterium Methylomonas denitrificans, sp. nov. type strain FJG1.</title>
        <authorList>
            <person name="Kits K.D."/>
            <person name="Klotz M.G."/>
            <person name="Stein L.Y."/>
        </authorList>
    </citation>
    <scope>NUCLEOTIDE SEQUENCE [LARGE SCALE GENOMIC DNA]</scope>
    <source>
        <strain evidence="6 7">FJG1</strain>
    </source>
</reference>
<dbReference type="InterPro" id="IPR013519">
    <property type="entry name" value="Int_alpha_beta-p"/>
</dbReference>
<evidence type="ECO:0000313" key="6">
    <source>
        <dbReference type="EMBL" id="AMK79031.1"/>
    </source>
</evidence>
<dbReference type="InterPro" id="IPR000413">
    <property type="entry name" value="Integrin_alpha"/>
</dbReference>
<evidence type="ECO:0000313" key="7">
    <source>
        <dbReference type="Proteomes" id="UP000030512"/>
    </source>
</evidence>
<dbReference type="AlphaFoldDB" id="A0A140E6K7"/>
<dbReference type="PANTHER" id="PTHR23221">
    <property type="entry name" value="GLYCOSYLPHOSPHATIDYLINOSITOL PHOSPHOLIPASE D"/>
    <property type="match status" value="1"/>
</dbReference>
<dbReference type="GO" id="GO:0008305">
    <property type="term" value="C:integrin complex"/>
    <property type="evidence" value="ECO:0007669"/>
    <property type="project" value="InterPro"/>
</dbReference>
<evidence type="ECO:0008006" key="8">
    <source>
        <dbReference type="Google" id="ProtNLM"/>
    </source>
</evidence>
<dbReference type="InterPro" id="IPR013517">
    <property type="entry name" value="FG-GAP"/>
</dbReference>
<dbReference type="KEGG" id="mdn:JT25_021525"/>
<evidence type="ECO:0000256" key="3">
    <source>
        <dbReference type="ARBA" id="ARBA00022801"/>
    </source>
</evidence>
<dbReference type="Gene3D" id="2.130.10.130">
    <property type="entry name" value="Integrin alpha, N-terminal"/>
    <property type="match status" value="4"/>
</dbReference>
<dbReference type="GO" id="GO:0007155">
    <property type="term" value="P:cell adhesion"/>
    <property type="evidence" value="ECO:0007669"/>
    <property type="project" value="InterPro"/>
</dbReference>
<dbReference type="InterPro" id="IPR028994">
    <property type="entry name" value="Integrin_alpha_N"/>
</dbReference>
<sequence>MSQPASKTTLLVGAFGLIATGLTNSSVAAFPANVNLSSLDGSNGTRIDGVANGDFLGYSVSKIGDFNGDGRDDFVIGAPNSSTQPGSAYVIYGTASGLNFPINLTTLANNEGFKIDGSIANSQLGTAVSGAGDLNGDGYADLLLGAPGSDSVYVVFGLAGGYSGNFGVNSLDGLNGFRLTGTVNSQLGYTVANAGDVNGDGLNDIIVGNGSPNLGAGYVLFGGNSFPAVIDTATLNGANGFSIVGAAINRGSFVVSGIGDINGDGHTDIAVGSWNATSASVIFGQNGSFPASVDLSNINGFTLTDGAAGSNFGAAIAGIGDINGDNLDDFAIGAPTASTNSTNNQAGKTFVVFGSHGFASTLNVSSLNGGNGGFQIYGAATRDRSGWSLAGAGDINGDGKPDLAIGAPYSSYNGTASGSSYVIFGKSGAFASPLQLTGNPVFVNHLDGNNGFQIAGVGAGSQSGWAVAGGGDINGDGAADLLIGARLASSFDGTSLLTNSGTAYLIYGQSNDKTPPITTVNSNPIANAFGWNNTPITFQTSAVDEAGGSGLLETRCALDPASTPASINDLTLTACAGVAAGSEGNHTFYAASADRAGNHEIPVRLDVKIDLTAPLVTVTGVKNGAVYRRGKVPTAGCSTSDARSGVLNNATLTVTGGSIGQLTAFCNGALDKAGNPGNASVVYTVK</sequence>
<dbReference type="PANTHER" id="PTHR23221:SF7">
    <property type="entry name" value="PHOSPHATIDYLINOSITOL-GLYCAN-SPECIFIC PHOSPHOLIPASE D"/>
    <property type="match status" value="1"/>
</dbReference>
<protein>
    <recommendedName>
        <fullName evidence="8">Bacterial Ig-like domain-containing protein</fullName>
    </recommendedName>
</protein>
<dbReference type="OrthoDB" id="5558831at2"/>
<feature type="chain" id="PRO_5007302180" description="Bacterial Ig-like domain-containing protein" evidence="5">
    <location>
        <begin position="29"/>
        <end position="686"/>
    </location>
</feature>
<keyword evidence="7" id="KW-1185">Reference proteome</keyword>
<keyword evidence="4" id="KW-0325">Glycoprotein</keyword>